<organism evidence="2 3">
    <name type="scientific">Ditylenchus dipsaci</name>
    <dbReference type="NCBI Taxonomy" id="166011"/>
    <lineage>
        <taxon>Eukaryota</taxon>
        <taxon>Metazoa</taxon>
        <taxon>Ecdysozoa</taxon>
        <taxon>Nematoda</taxon>
        <taxon>Chromadorea</taxon>
        <taxon>Rhabditida</taxon>
        <taxon>Tylenchina</taxon>
        <taxon>Tylenchomorpha</taxon>
        <taxon>Sphaerularioidea</taxon>
        <taxon>Anguinidae</taxon>
        <taxon>Anguininae</taxon>
        <taxon>Ditylenchus</taxon>
    </lineage>
</organism>
<name>A0A915DJL0_9BILA</name>
<evidence type="ECO:0000259" key="1">
    <source>
        <dbReference type="Pfam" id="PF21530"/>
    </source>
</evidence>
<dbReference type="InterPro" id="IPR049163">
    <property type="entry name" value="Pif1-like_2B_dom"/>
</dbReference>
<sequence length="198" mass="22491">MAAPTLEHPQTDHIELLDEIAVVDSEQAIVEQVYYENGSLAPNLNNRLILCPLNRDVDRYNRRILNLLHGEEQTYLSADSPAEVDPLAVNVVDNDVAELNAFDPPQMPPHRLNLRVGAVVMLLRNVNVQLGLCNGTRMIITELHSNVIRCRIINESSRMFNQVVNLPRFKFEYDGSRQGELTRDISFALSFLFAWLLP</sequence>
<reference evidence="3" key="1">
    <citation type="submission" date="2022-11" db="UniProtKB">
        <authorList>
            <consortium name="WormBaseParasite"/>
        </authorList>
    </citation>
    <scope>IDENTIFICATION</scope>
</reference>
<dbReference type="AlphaFoldDB" id="A0A915DJL0"/>
<dbReference type="PANTHER" id="PTHR10492:SF57">
    <property type="entry name" value="ATP-DEPENDENT DNA HELICASE"/>
    <property type="match status" value="1"/>
</dbReference>
<dbReference type="Pfam" id="PF21530">
    <property type="entry name" value="Pif1_2B_dom"/>
    <property type="match status" value="1"/>
</dbReference>
<dbReference type="Proteomes" id="UP000887574">
    <property type="component" value="Unplaced"/>
</dbReference>
<dbReference type="PANTHER" id="PTHR10492">
    <property type="match status" value="1"/>
</dbReference>
<dbReference type="WBParaSite" id="jg20124">
    <property type="protein sequence ID" value="jg20124"/>
    <property type="gene ID" value="jg20124"/>
</dbReference>
<protein>
    <submittedName>
        <fullName evidence="3">ATP-dependent DNA helicase</fullName>
    </submittedName>
</protein>
<keyword evidence="2" id="KW-1185">Reference proteome</keyword>
<feature type="domain" description="DNA helicase Pif1-like 2B" evidence="1">
    <location>
        <begin position="99"/>
        <end position="143"/>
    </location>
</feature>
<proteinExistence type="predicted"/>
<dbReference type="SUPFAM" id="SSF52540">
    <property type="entry name" value="P-loop containing nucleoside triphosphate hydrolases"/>
    <property type="match status" value="1"/>
</dbReference>
<accession>A0A915DJL0</accession>
<dbReference type="InterPro" id="IPR027417">
    <property type="entry name" value="P-loop_NTPase"/>
</dbReference>
<evidence type="ECO:0000313" key="2">
    <source>
        <dbReference type="Proteomes" id="UP000887574"/>
    </source>
</evidence>
<evidence type="ECO:0000313" key="3">
    <source>
        <dbReference type="WBParaSite" id="jg20124"/>
    </source>
</evidence>